<sequence length="37" mass="3821">MSIIPTGKAMPALRARSVALSMGLLPLEAMLVPPSAE</sequence>
<gene>
    <name evidence="1" type="ORF">METEAL_33610</name>
</gene>
<protein>
    <submittedName>
        <fullName evidence="1">Uncharacterized protein</fullName>
    </submittedName>
</protein>
<evidence type="ECO:0000313" key="2">
    <source>
        <dbReference type="Proteomes" id="UP001238179"/>
    </source>
</evidence>
<dbReference type="KEGG" id="msil:METEAL_33610"/>
<keyword evidence="2" id="KW-1185">Reference proteome</keyword>
<proteinExistence type="predicted"/>
<dbReference type="Proteomes" id="UP001238179">
    <property type="component" value="Chromosome"/>
</dbReference>
<organism evidence="1 2">
    <name type="scientific">Mesoterricola silvestris</name>
    <dbReference type="NCBI Taxonomy" id="2927979"/>
    <lineage>
        <taxon>Bacteria</taxon>
        <taxon>Pseudomonadati</taxon>
        <taxon>Acidobacteriota</taxon>
        <taxon>Holophagae</taxon>
        <taxon>Holophagales</taxon>
        <taxon>Holophagaceae</taxon>
        <taxon>Mesoterricola</taxon>
    </lineage>
</organism>
<name>A0AA48GMK6_9BACT</name>
<dbReference type="AlphaFoldDB" id="A0AA48GMK6"/>
<dbReference type="EMBL" id="AP027080">
    <property type="protein sequence ID" value="BDU74187.1"/>
    <property type="molecule type" value="Genomic_DNA"/>
</dbReference>
<reference evidence="2" key="1">
    <citation type="journal article" date="2023" name="Int. J. Syst. Evol. Microbiol.">
        <title>Mesoterricola silvestris gen. nov., sp. nov., Mesoterricola sediminis sp. nov., Geothrix oryzae sp. nov., Geothrix edaphica sp. nov., Geothrix rubra sp. nov., and Geothrix limicola sp. nov., six novel members of Acidobacteriota isolated from soils.</title>
        <authorList>
            <person name="Itoh H."/>
            <person name="Sugisawa Y."/>
            <person name="Mise K."/>
            <person name="Xu Z."/>
            <person name="Kuniyasu M."/>
            <person name="Ushijima N."/>
            <person name="Kawano K."/>
            <person name="Kobayashi E."/>
            <person name="Shiratori Y."/>
            <person name="Masuda Y."/>
            <person name="Senoo K."/>
        </authorList>
    </citation>
    <scope>NUCLEOTIDE SEQUENCE [LARGE SCALE GENOMIC DNA]</scope>
    <source>
        <strain evidence="2">W79</strain>
    </source>
</reference>
<accession>A0AA48GMK6</accession>
<evidence type="ECO:0000313" key="1">
    <source>
        <dbReference type="EMBL" id="BDU74187.1"/>
    </source>
</evidence>